<dbReference type="AlphaFoldDB" id="K7X7D8"/>
<proteinExistence type="predicted"/>
<organism evidence="1">
    <name type="scientific">Agrobacterium tumefaciens</name>
    <dbReference type="NCBI Taxonomy" id="358"/>
    <lineage>
        <taxon>Bacteria</taxon>
        <taxon>Pseudomonadati</taxon>
        <taxon>Pseudomonadota</taxon>
        <taxon>Alphaproteobacteria</taxon>
        <taxon>Hyphomicrobiales</taxon>
        <taxon>Rhizobiaceae</taxon>
        <taxon>Rhizobium/Agrobacterium group</taxon>
        <taxon>Agrobacterium</taxon>
        <taxon>Agrobacterium tumefaciens complex</taxon>
    </lineage>
</organism>
<geneLocation type="plasmid" evidence="1">
    <name>pAoF64/95</name>
</geneLocation>
<reference evidence="1" key="1">
    <citation type="journal article" date="2014" name="J. Bacteriol.">
        <title>Quorum-dependent mannopine-inducible conjugative transfer of an Agrobacterium opine-catabolic plasmid.</title>
        <authorList>
            <person name="Wetzel M.E."/>
            <person name="Kim K.S."/>
            <person name="Miller M."/>
            <person name="Olsen G.J."/>
            <person name="Farrand S.K."/>
        </authorList>
    </citation>
    <scope>NUCLEOTIDE SEQUENCE</scope>
    <source>
        <strain evidence="1">F64/95</strain>
        <plasmid evidence="1">pAoF64/95</plasmid>
    </source>
</reference>
<keyword evidence="1" id="KW-0614">Plasmid</keyword>
<name>K7X7D8_AGRTU</name>
<accession>K7X7D8</accession>
<evidence type="ECO:0000313" key="1">
    <source>
        <dbReference type="EMBL" id="AFX65568.1"/>
    </source>
</evidence>
<sequence length="46" mass="5102">MRNARCPPGLSFLTLSADNLLFYITKFRKKTADKKIAATVAVGPLY</sequence>
<protein>
    <submittedName>
        <fullName evidence="1">Uncharacterized protein</fullName>
    </submittedName>
</protein>
<dbReference type="EMBL" id="JX683454">
    <property type="protein sequence ID" value="AFX65568.1"/>
    <property type="molecule type" value="Genomic_DNA"/>
</dbReference>